<evidence type="ECO:0000313" key="2">
    <source>
        <dbReference type="EMBL" id="SEG85866.1"/>
    </source>
</evidence>
<organism evidence="2 3">
    <name type="scientific">Marinobacterium lutimaris</name>
    <dbReference type="NCBI Taxonomy" id="568106"/>
    <lineage>
        <taxon>Bacteria</taxon>
        <taxon>Pseudomonadati</taxon>
        <taxon>Pseudomonadota</taxon>
        <taxon>Gammaproteobacteria</taxon>
        <taxon>Oceanospirillales</taxon>
        <taxon>Oceanospirillaceae</taxon>
        <taxon>Marinobacterium</taxon>
    </lineage>
</organism>
<keyword evidence="3" id="KW-1185">Reference proteome</keyword>
<accession>A0A1H6DMB2</accession>
<sequence length="431" mass="45689">MESTVSSANQLSLIEAVRAISSGRLTSEALLASCLERIDERETQVGAWRHLDRANAEASARHPGAGPLCGIPVGIKDLIDTVDMPTGYGSPIYSDHFPCRDAACVSELRNAGAILLGKTVSTEFAYFQPGKTANPQDLKRTPGGSSSGSAAAVADFHVPAALGTQTAGSIIRPASFCGVVGYKPSYGLLPLTGIRALAPSMDHLGTLTRTVEDAGFLAAILGRRPELDIQSEDDDWVPKIGFCETPQWQQAEPSTQALLRDAAQSLRSAGAVVQEFNLPEEFSDLGEAHQLAMDYEVSVTGLFEVTNHADQVSARFRERFAAGQATATRDYDSALQKAQRARAALTMAMDAASSGCDVLICPSAPGEAPEGLDATGDPVFNRIWTFSGVPCINVPGLKGPNNLPVGLQVVGRFGDDTRLLKAARWIHNQLG</sequence>
<dbReference type="InterPro" id="IPR023631">
    <property type="entry name" value="Amidase_dom"/>
</dbReference>
<proteinExistence type="predicted"/>
<reference evidence="2 3" key="1">
    <citation type="submission" date="2016-10" db="EMBL/GenBank/DDBJ databases">
        <authorList>
            <person name="de Groot N.N."/>
        </authorList>
    </citation>
    <scope>NUCLEOTIDE SEQUENCE [LARGE SCALE GENOMIC DNA]</scope>
    <source>
        <strain evidence="2 3">DSM 22012</strain>
    </source>
</reference>
<dbReference type="InterPro" id="IPR036928">
    <property type="entry name" value="AS_sf"/>
</dbReference>
<dbReference type="PANTHER" id="PTHR11895">
    <property type="entry name" value="TRANSAMIDASE"/>
    <property type="match status" value="1"/>
</dbReference>
<dbReference type="InterPro" id="IPR000120">
    <property type="entry name" value="Amidase"/>
</dbReference>
<keyword evidence="2" id="KW-0808">Transferase</keyword>
<evidence type="ECO:0000259" key="1">
    <source>
        <dbReference type="Pfam" id="PF01425"/>
    </source>
</evidence>
<dbReference type="Pfam" id="PF01425">
    <property type="entry name" value="Amidase"/>
    <property type="match status" value="1"/>
</dbReference>
<dbReference type="AlphaFoldDB" id="A0A1H6DMB2"/>
<dbReference type="GO" id="GO:0016740">
    <property type="term" value="F:transferase activity"/>
    <property type="evidence" value="ECO:0007669"/>
    <property type="project" value="UniProtKB-KW"/>
</dbReference>
<dbReference type="EMBL" id="FNVQ01000007">
    <property type="protein sequence ID" value="SEG85866.1"/>
    <property type="molecule type" value="Genomic_DNA"/>
</dbReference>
<evidence type="ECO:0000313" key="3">
    <source>
        <dbReference type="Proteomes" id="UP000236745"/>
    </source>
</evidence>
<dbReference type="Proteomes" id="UP000236745">
    <property type="component" value="Unassembled WGS sequence"/>
</dbReference>
<feature type="domain" description="Amidase" evidence="1">
    <location>
        <begin position="30"/>
        <end position="420"/>
    </location>
</feature>
<name>A0A1H6DMB2_9GAMM</name>
<dbReference type="SUPFAM" id="SSF75304">
    <property type="entry name" value="Amidase signature (AS) enzymes"/>
    <property type="match status" value="1"/>
</dbReference>
<dbReference type="PANTHER" id="PTHR11895:SF151">
    <property type="entry name" value="GLUTAMYL-TRNA(GLN) AMIDOTRANSFERASE SUBUNIT A"/>
    <property type="match status" value="1"/>
</dbReference>
<protein>
    <submittedName>
        <fullName evidence="2">Asp-tRNAAsn/Glu-tRNAGln amidotransferase A subunit</fullName>
    </submittedName>
</protein>
<gene>
    <name evidence="2" type="ORF">SAMN05444390_10754</name>
</gene>
<dbReference type="Gene3D" id="3.90.1300.10">
    <property type="entry name" value="Amidase signature (AS) domain"/>
    <property type="match status" value="1"/>
</dbReference>